<name>A0A445MAL4_ENSVE</name>
<reference evidence="1" key="1">
    <citation type="journal article" date="2018" name="Data Brief">
        <title>Genome sequence data from 17 accessions of Ensete ventricosum, a staple food crop for millions in Ethiopia.</title>
        <authorList>
            <person name="Yemataw Z."/>
            <person name="Muzemil S."/>
            <person name="Ambachew D."/>
            <person name="Tripathi L."/>
            <person name="Tesfaye K."/>
            <person name="Chala A."/>
            <person name="Farbos A."/>
            <person name="O'Neill P."/>
            <person name="Moore K."/>
            <person name="Grant M."/>
            <person name="Studholme D.J."/>
        </authorList>
    </citation>
    <scope>NUCLEOTIDE SEQUENCE [LARGE SCALE GENOMIC DNA]</scope>
    <source>
        <tissue evidence="1">Leaf</tissue>
    </source>
</reference>
<dbReference type="Proteomes" id="UP000290560">
    <property type="component" value="Unassembled WGS sequence"/>
</dbReference>
<gene>
    <name evidence="1" type="ORF">BHM03_00004346</name>
</gene>
<organism evidence="1">
    <name type="scientific">Ensete ventricosum</name>
    <name type="common">Abyssinian banana</name>
    <name type="synonym">Musa ensete</name>
    <dbReference type="NCBI Taxonomy" id="4639"/>
    <lineage>
        <taxon>Eukaryota</taxon>
        <taxon>Viridiplantae</taxon>
        <taxon>Streptophyta</taxon>
        <taxon>Embryophyta</taxon>
        <taxon>Tracheophyta</taxon>
        <taxon>Spermatophyta</taxon>
        <taxon>Magnoliopsida</taxon>
        <taxon>Liliopsida</taxon>
        <taxon>Zingiberales</taxon>
        <taxon>Musaceae</taxon>
        <taxon>Ensete</taxon>
    </lineage>
</organism>
<dbReference type="AlphaFoldDB" id="A0A445MAL4"/>
<dbReference type="EMBL" id="KV875513">
    <property type="protein sequence ID" value="RZR71291.1"/>
    <property type="molecule type" value="Genomic_DNA"/>
</dbReference>
<proteinExistence type="predicted"/>
<accession>A0A445MAL4</accession>
<protein>
    <submittedName>
        <fullName evidence="1">Uncharacterized protein</fullName>
    </submittedName>
</protein>
<sequence>MVDRLHLWPPSSILLPPSAQELREQIRGVSQQRSIVWIPLERRTLDLIYPLHSDMEIQGYMISIGSEEEGRPATTSPHAWPATYGQAAARASPQGRPMLLVGVAARRVTPVGTANCGQPVRVATAHGHTRLQHDTRKGLSPMAGWLPAGKGSCRLCKGSSDDCSGADGARGVRASF</sequence>
<evidence type="ECO:0000313" key="1">
    <source>
        <dbReference type="EMBL" id="RZR71291.1"/>
    </source>
</evidence>